<dbReference type="RefSeq" id="XP_053026446.1">
    <property type="nucleotide sequence ID" value="XM_053162474.1"/>
</dbReference>
<dbReference type="Proteomes" id="UP001164743">
    <property type="component" value="Chromosome 13A"/>
</dbReference>
<keyword evidence="2" id="KW-1185">Reference proteome</keyword>
<dbReference type="EMBL" id="CP110433">
    <property type="protein sequence ID" value="WAQ90891.1"/>
    <property type="molecule type" value="Genomic_DNA"/>
</dbReference>
<dbReference type="GeneID" id="77803369"/>
<dbReference type="InterPro" id="IPR027417">
    <property type="entry name" value="P-loop_NTPase"/>
</dbReference>
<name>A0ABY7CZY4_9BASI</name>
<dbReference type="Gene3D" id="3.40.850.10">
    <property type="entry name" value="Kinesin motor domain"/>
    <property type="match status" value="1"/>
</dbReference>
<accession>A0ABY7CZY4</accession>
<gene>
    <name evidence="1" type="ORF">PtA15_13A291</name>
</gene>
<evidence type="ECO:0000313" key="1">
    <source>
        <dbReference type="EMBL" id="WAQ90891.1"/>
    </source>
</evidence>
<evidence type="ECO:0000313" key="2">
    <source>
        <dbReference type="Proteomes" id="UP001164743"/>
    </source>
</evidence>
<reference evidence="1" key="1">
    <citation type="submission" date="2022-10" db="EMBL/GenBank/DDBJ databases">
        <title>Puccinia triticina Genome sequencing and assembly.</title>
        <authorList>
            <person name="Li C."/>
        </authorList>
    </citation>
    <scope>NUCLEOTIDE SEQUENCE</scope>
    <source>
        <strain evidence="1">Pt15</strain>
    </source>
</reference>
<dbReference type="SUPFAM" id="SSF52540">
    <property type="entry name" value="P-loop containing nucleoside triphosphate hydrolases"/>
    <property type="match status" value="1"/>
</dbReference>
<organism evidence="1 2">
    <name type="scientific">Puccinia triticina</name>
    <dbReference type="NCBI Taxonomy" id="208348"/>
    <lineage>
        <taxon>Eukaryota</taxon>
        <taxon>Fungi</taxon>
        <taxon>Dikarya</taxon>
        <taxon>Basidiomycota</taxon>
        <taxon>Pucciniomycotina</taxon>
        <taxon>Pucciniomycetes</taxon>
        <taxon>Pucciniales</taxon>
        <taxon>Pucciniaceae</taxon>
        <taxon>Puccinia</taxon>
    </lineage>
</organism>
<sequence length="89" mass="10294">MSAPETCPCARPRSSQIFTPHLRHVIIRSIPQFEKLYEQVMRFRSIFSNKLNHTLSRSHTILTIHVTHLSTNGPPSILANMPSKIYWQP</sequence>
<protein>
    <submittedName>
        <fullName evidence="1">Uncharacterized protein</fullName>
    </submittedName>
</protein>
<proteinExistence type="predicted"/>
<dbReference type="InterPro" id="IPR036961">
    <property type="entry name" value="Kinesin_motor_dom_sf"/>
</dbReference>